<organism evidence="2 3">
    <name type="scientific">Roseibium litorale</name>
    <dbReference type="NCBI Taxonomy" id="2803841"/>
    <lineage>
        <taxon>Bacteria</taxon>
        <taxon>Pseudomonadati</taxon>
        <taxon>Pseudomonadota</taxon>
        <taxon>Alphaproteobacteria</taxon>
        <taxon>Hyphomicrobiales</taxon>
        <taxon>Stappiaceae</taxon>
        <taxon>Roseibium</taxon>
    </lineage>
</organism>
<dbReference type="RefSeq" id="WP_192146566.1">
    <property type="nucleotide sequence ID" value="NZ_JACYXI010000001.1"/>
</dbReference>
<protein>
    <recommendedName>
        <fullName evidence="4">PAS domain-containing protein</fullName>
    </recommendedName>
</protein>
<comment type="caution">
    <text evidence="2">The sequence shown here is derived from an EMBL/GenBank/DDBJ whole genome shotgun (WGS) entry which is preliminary data.</text>
</comment>
<evidence type="ECO:0008006" key="4">
    <source>
        <dbReference type="Google" id="ProtNLM"/>
    </source>
</evidence>
<accession>A0ABR9CIW1</accession>
<reference evidence="3" key="1">
    <citation type="submission" date="2020-09" db="EMBL/GenBank/DDBJ databases">
        <title>The genome sequence of strain Labrenzia suaedae 4C16A.</title>
        <authorList>
            <person name="Liu Y."/>
        </authorList>
    </citation>
    <scope>NUCLEOTIDE SEQUENCE [LARGE SCALE GENOMIC DNA]</scope>
    <source>
        <strain evidence="3">4C16A</strain>
    </source>
</reference>
<sequence length="375" mass="40546">MTLHSAGRKAITPAQVNDMDAEASKQEEGKPPALKLAGLDFFFADISRKMVVWHETGSQTFDSEIHDLQEAPSQEALRLLTPEDRKTILRLIQGAIREGVAGPYDVGGGVDHRIPGIPLMAYRYELPDGRMLAVCFPSIGKDDSNPGKIALGLGPILQHFVASSNRIVLLVDSFGYIRYASEGFLQSFGVQDSALIMGRNIAHVQKRVGRSLVSLTVESLTRRASATGRAKFLLVTGDTLELTYSAMYFRIGGAIGGVLFSAGHVAGDVDFSKVFNLCSAPILVVNAKSRMILAANNSAMKAYHLTQSVMEDKPITETLLHPSSFALLMKAAEEGSDVPQPVVVNSLNGQSKKKRLKASLLDTDKAPKLVLEARV</sequence>
<feature type="region of interest" description="Disordered" evidence="1">
    <location>
        <begin position="1"/>
        <end position="30"/>
    </location>
</feature>
<reference evidence="2 3" key="2">
    <citation type="journal article" date="2021" name="Int. J. Syst. Evol. Microbiol.">
        <title>Roseibium litorale sp. nov., isolated from a tidal flat sediment and proposal for the reclassification of Labrenzia polysiphoniae as Roseibium polysiphoniae comb. nov.</title>
        <authorList>
            <person name="Liu Y."/>
            <person name="Pei T."/>
            <person name="Du J."/>
            <person name="Chao M."/>
            <person name="Deng M.R."/>
            <person name="Zhu H."/>
        </authorList>
    </citation>
    <scope>NUCLEOTIDE SEQUENCE [LARGE SCALE GENOMIC DNA]</scope>
    <source>
        <strain evidence="2 3">4C16A</strain>
    </source>
</reference>
<evidence type="ECO:0000313" key="3">
    <source>
        <dbReference type="Proteomes" id="UP000632063"/>
    </source>
</evidence>
<keyword evidence="3" id="KW-1185">Reference proteome</keyword>
<gene>
    <name evidence="2" type="ORF">IG616_03960</name>
</gene>
<name>A0ABR9CIW1_9HYPH</name>
<dbReference type="EMBL" id="JACYXI010000001">
    <property type="protein sequence ID" value="MBD8890688.1"/>
    <property type="molecule type" value="Genomic_DNA"/>
</dbReference>
<proteinExistence type="predicted"/>
<evidence type="ECO:0000313" key="2">
    <source>
        <dbReference type="EMBL" id="MBD8890688.1"/>
    </source>
</evidence>
<evidence type="ECO:0000256" key="1">
    <source>
        <dbReference type="SAM" id="MobiDB-lite"/>
    </source>
</evidence>
<dbReference type="Proteomes" id="UP000632063">
    <property type="component" value="Unassembled WGS sequence"/>
</dbReference>